<keyword evidence="9" id="KW-0234">DNA repair</keyword>
<keyword evidence="6 9" id="KW-0547">Nucleotide-binding</keyword>
<dbReference type="GO" id="GO:0006302">
    <property type="term" value="P:double-strand break repair"/>
    <property type="evidence" value="ECO:0007669"/>
    <property type="project" value="TreeGrafter"/>
</dbReference>
<dbReference type="KEGG" id="acek:FLP30_11720"/>
<name>A0A5C1YPN4_9PROT</name>
<dbReference type="PANTHER" id="PTHR32182:SF0">
    <property type="entry name" value="DNA REPLICATION AND REPAIR PROTEIN RECF"/>
    <property type="match status" value="1"/>
</dbReference>
<dbReference type="Pfam" id="PF02463">
    <property type="entry name" value="SMC_N"/>
    <property type="match status" value="1"/>
</dbReference>
<dbReference type="AlphaFoldDB" id="A0A5C1YPN4"/>
<dbReference type="InterPro" id="IPR003395">
    <property type="entry name" value="RecF/RecN/SMC_N"/>
</dbReference>
<reference evidence="11 12" key="1">
    <citation type="submission" date="2019-09" db="EMBL/GenBank/DDBJ databases">
        <title>Genome sequencing of strain KACC 21233.</title>
        <authorList>
            <person name="Heo J."/>
            <person name="Kim S.-J."/>
            <person name="Kim J.-S."/>
            <person name="Hong S.-B."/>
            <person name="Kwon S.-W."/>
        </authorList>
    </citation>
    <scope>NUCLEOTIDE SEQUENCE [LARGE SCALE GENOMIC DNA]</scope>
    <source>
        <strain evidence="11 12">KACC 21233</strain>
    </source>
</reference>
<dbReference type="SUPFAM" id="SSF52540">
    <property type="entry name" value="P-loop containing nucleoside triphosphate hydrolases"/>
    <property type="match status" value="1"/>
</dbReference>
<dbReference type="GO" id="GO:0005737">
    <property type="term" value="C:cytoplasm"/>
    <property type="evidence" value="ECO:0007669"/>
    <property type="project" value="UniProtKB-SubCell"/>
</dbReference>
<keyword evidence="9" id="KW-0742">SOS response</keyword>
<keyword evidence="8 9" id="KW-0238">DNA-binding</keyword>
<comment type="similarity">
    <text evidence="2 9">Belongs to the RecF family.</text>
</comment>
<evidence type="ECO:0000256" key="2">
    <source>
        <dbReference type="ARBA" id="ARBA00008016"/>
    </source>
</evidence>
<dbReference type="InterPro" id="IPR027417">
    <property type="entry name" value="P-loop_NTPase"/>
</dbReference>
<dbReference type="OrthoDB" id="9803889at2"/>
<dbReference type="GO" id="GO:0009432">
    <property type="term" value="P:SOS response"/>
    <property type="evidence" value="ECO:0007669"/>
    <property type="project" value="UniProtKB-UniRule"/>
</dbReference>
<accession>A0A5C1YPN4</accession>
<proteinExistence type="inferred from homology"/>
<dbReference type="EMBL" id="CP043506">
    <property type="protein sequence ID" value="QEO18296.1"/>
    <property type="molecule type" value="Genomic_DNA"/>
</dbReference>
<feature type="domain" description="RecF/RecN/SMC N-terminal" evidence="10">
    <location>
        <begin position="5"/>
        <end position="336"/>
    </location>
</feature>
<dbReference type="InterPro" id="IPR001238">
    <property type="entry name" value="DNA-binding_RecF"/>
</dbReference>
<sequence>MSRLLKLSLSRFRNYTQLSWKPDAPLLVLTGENGCGKTNLLEAVSLLAPGRGLRAAPLPQLGQSGSLEWAVSARIESLDEQLEIGTGTQQDGQGTRRVSLCNGKRLRGQSAWSQALSAVWITPQMDRLFSDGAAGRRRFLDRLVMAVSPQHTSELAAYDKAMTQRNRLLQTRFSERTWIEGLEHSMARHAVAVAAARNETVDHLNSHTRHALDAFSAMRLDIDCAIGNRLHTTPALAVEDWLREQLQALRPQDRQKGRASLGIHRADCTLTDLRSGNPASMASTGQQKALLVGLVLAHARVVTAYRGAPPVLLLDEPLVHLDATRRASLLQSLQAFDSTVMLTGTDSAPFAPLAGVAKFISVRQGAFMP</sequence>
<keyword evidence="5 9" id="KW-0235">DNA replication</keyword>
<dbReference type="InterPro" id="IPR018078">
    <property type="entry name" value="DNA-binding_RecF_CS"/>
</dbReference>
<evidence type="ECO:0000256" key="3">
    <source>
        <dbReference type="ARBA" id="ARBA00020170"/>
    </source>
</evidence>
<dbReference type="HAMAP" id="MF_00365">
    <property type="entry name" value="RecF"/>
    <property type="match status" value="1"/>
</dbReference>
<gene>
    <name evidence="9 11" type="primary">recF</name>
    <name evidence="11" type="ORF">FLP30_11720</name>
</gene>
<dbReference type="Proteomes" id="UP000324536">
    <property type="component" value="Chromosome"/>
</dbReference>
<feature type="binding site" evidence="9">
    <location>
        <begin position="31"/>
        <end position="38"/>
    </location>
    <ligand>
        <name>ATP</name>
        <dbReference type="ChEBI" id="CHEBI:30616"/>
    </ligand>
</feature>
<dbReference type="GO" id="GO:0000731">
    <property type="term" value="P:DNA synthesis involved in DNA repair"/>
    <property type="evidence" value="ECO:0007669"/>
    <property type="project" value="TreeGrafter"/>
</dbReference>
<protein>
    <recommendedName>
        <fullName evidence="3 9">DNA replication and repair protein RecF</fullName>
    </recommendedName>
</protein>
<dbReference type="GO" id="GO:0005524">
    <property type="term" value="F:ATP binding"/>
    <property type="evidence" value="ECO:0007669"/>
    <property type="project" value="UniProtKB-UniRule"/>
</dbReference>
<dbReference type="InterPro" id="IPR042174">
    <property type="entry name" value="RecF_2"/>
</dbReference>
<comment type="function">
    <text evidence="9">The RecF protein is involved in DNA metabolism; it is required for DNA replication and normal SOS inducibility. RecF binds preferentially to single-stranded, linear DNA. It also seems to bind ATP.</text>
</comment>
<evidence type="ECO:0000256" key="4">
    <source>
        <dbReference type="ARBA" id="ARBA00022490"/>
    </source>
</evidence>
<dbReference type="Gene3D" id="3.40.50.300">
    <property type="entry name" value="P-loop containing nucleotide triphosphate hydrolases"/>
    <property type="match status" value="1"/>
</dbReference>
<organism evidence="11 12">
    <name type="scientific">Acetobacter vaccinii</name>
    <dbReference type="NCBI Taxonomy" id="2592655"/>
    <lineage>
        <taxon>Bacteria</taxon>
        <taxon>Pseudomonadati</taxon>
        <taxon>Pseudomonadota</taxon>
        <taxon>Alphaproteobacteria</taxon>
        <taxon>Acetobacterales</taxon>
        <taxon>Acetobacteraceae</taxon>
        <taxon>Acetobacter</taxon>
    </lineage>
</organism>
<evidence type="ECO:0000256" key="8">
    <source>
        <dbReference type="ARBA" id="ARBA00023125"/>
    </source>
</evidence>
<evidence type="ECO:0000313" key="12">
    <source>
        <dbReference type="Proteomes" id="UP000324536"/>
    </source>
</evidence>
<dbReference type="PROSITE" id="PS00617">
    <property type="entry name" value="RECF_1"/>
    <property type="match status" value="1"/>
</dbReference>
<dbReference type="GO" id="GO:0003697">
    <property type="term" value="F:single-stranded DNA binding"/>
    <property type="evidence" value="ECO:0007669"/>
    <property type="project" value="UniProtKB-UniRule"/>
</dbReference>
<evidence type="ECO:0000256" key="6">
    <source>
        <dbReference type="ARBA" id="ARBA00022741"/>
    </source>
</evidence>
<keyword evidence="7 9" id="KW-0067">ATP-binding</keyword>
<evidence type="ECO:0000259" key="10">
    <source>
        <dbReference type="Pfam" id="PF02463"/>
    </source>
</evidence>
<evidence type="ECO:0000256" key="1">
    <source>
        <dbReference type="ARBA" id="ARBA00004496"/>
    </source>
</evidence>
<dbReference type="GO" id="GO:0006260">
    <property type="term" value="P:DNA replication"/>
    <property type="evidence" value="ECO:0007669"/>
    <property type="project" value="UniProtKB-UniRule"/>
</dbReference>
<keyword evidence="4 9" id="KW-0963">Cytoplasm</keyword>
<evidence type="ECO:0000256" key="5">
    <source>
        <dbReference type="ARBA" id="ARBA00022705"/>
    </source>
</evidence>
<keyword evidence="9" id="KW-0227">DNA damage</keyword>
<dbReference type="PANTHER" id="PTHR32182">
    <property type="entry name" value="DNA REPLICATION AND REPAIR PROTEIN RECF"/>
    <property type="match status" value="1"/>
</dbReference>
<dbReference type="RefSeq" id="WP_149279958.1">
    <property type="nucleotide sequence ID" value="NZ_CP043506.1"/>
</dbReference>
<dbReference type="Gene3D" id="1.20.1050.90">
    <property type="entry name" value="RecF/RecN/SMC, N-terminal domain"/>
    <property type="match status" value="1"/>
</dbReference>
<comment type="subcellular location">
    <subcellularLocation>
        <location evidence="1 9">Cytoplasm</location>
    </subcellularLocation>
</comment>
<evidence type="ECO:0000313" key="11">
    <source>
        <dbReference type="EMBL" id="QEO18296.1"/>
    </source>
</evidence>
<keyword evidence="12" id="KW-1185">Reference proteome</keyword>
<evidence type="ECO:0000256" key="9">
    <source>
        <dbReference type="HAMAP-Rule" id="MF_00365"/>
    </source>
</evidence>
<evidence type="ECO:0000256" key="7">
    <source>
        <dbReference type="ARBA" id="ARBA00022840"/>
    </source>
</evidence>
<dbReference type="NCBIfam" id="TIGR00611">
    <property type="entry name" value="recf"/>
    <property type="match status" value="1"/>
</dbReference>